<name>A0AAD4QBI0_9AGAM</name>
<feature type="region of interest" description="Disordered" evidence="1">
    <location>
        <begin position="698"/>
        <end position="751"/>
    </location>
</feature>
<feature type="compositionally biased region" description="Basic and acidic residues" evidence="1">
    <location>
        <begin position="866"/>
        <end position="880"/>
    </location>
</feature>
<proteinExistence type="predicted"/>
<reference evidence="2" key="1">
    <citation type="submission" date="2022-01" db="EMBL/GenBank/DDBJ databases">
        <title>Comparative genomics reveals a dynamic genome evolution in the ectomycorrhizal milk-cap (Lactarius) mushrooms.</title>
        <authorList>
            <consortium name="DOE Joint Genome Institute"/>
            <person name="Lebreton A."/>
            <person name="Tang N."/>
            <person name="Kuo A."/>
            <person name="LaButti K."/>
            <person name="Drula E."/>
            <person name="Barry K."/>
            <person name="Clum A."/>
            <person name="Lipzen A."/>
            <person name="Mousain D."/>
            <person name="Ng V."/>
            <person name="Wang R."/>
            <person name="Wang X."/>
            <person name="Dai Y."/>
            <person name="Henrissat B."/>
            <person name="Grigoriev I.V."/>
            <person name="Guerin-Laguette A."/>
            <person name="Yu F."/>
            <person name="Martin F.M."/>
        </authorList>
    </citation>
    <scope>NUCLEOTIDE SEQUENCE</scope>
    <source>
        <strain evidence="2">QP</strain>
    </source>
</reference>
<sequence length="1197" mass="125901">MQKTALQSQSRPEPMNATPYHSKVRLTVTLSDKFYIAGDAITGKMVLESRADMGLGLGIILVELVAIEELTSRDHSATSTFIHTRRLYQGPGLPPSNAVLPHPVAGGPPLPANYHQARRGLTTFLFRLPLPPSSPPSIDFGNGLARIRYEVRASVGVAWKNQNRVVTSQCPVDVLQRYPGDDTVLENDDLHTWPAPECLVIGEGGKIWAQARVVGGMLVAGESACVELQVKNHSAKKTTGLHITLGRHLHLPAPAHGSGKKVPPPLQISDTLASIAFRGPDYTANPGTEGIAQLVFDVPRSARTVSAHPRHGGDVDEDEGEAIAVKKKTPPLFEVRGVVSLRISMPLGSKDIVLELPVAIFHPATLPPPPPEPYPYPAPDAYLDPYLNHNPSVSPPPHLPTPMSMPYGERTQSPLYVYPMTPPLALPLLSAPAPLHGPLVIPPYRSHDGQLWFPPAPPAYIGGPSYEQPPPHRPASANPTTVLAAIPASGLPISGTPDHVLTSISHQQQQYPPQQSIGHGTLAARISHHLRATSRARSVSPPPPPPTQVEVEVLAPKPMPSPKLVGETLDLDPFAQSIGRVGTRARSLSVVKLEEMAARAAAEMEAKAVADKTLPVPPVPSGKPLGHSELRRPSAKDVFGNEQVSAELETVPRTPSLSALSLLRPPQRHDQPVFAARGRKTEDSGLDALERRLVEQVGTRKYPSAPTTTVDPPPAPVPAPVPVPGKGKGKAAAAAAEELESADEVLGGGAGVNESAISSLALGAKEDFGGRNASANANVLAGLEQEGDGEDVEGDDGDGRTQRLRSSSSERGTHKARSRKSAKSDPKDREKKTKKKREVRDEEAAKLKRAAKGRVAEWLERLAPPEPERELVVSDAEAKQDTSSPSLPQEPAPEPIVTADPTPAPAQEPLAVVESKPNPHSSGFISVATLRRAPITLPAPESAPPAQSNARRVANRYQAPPQVEMKYDVKSARGGRGGRVTAVASIWAEATKAGGGSAPTQAAKTTNPAQPKAAAHKGDKNAVSTPKPAPAPRMTSIVAPGVRAATKDDDGRVLIGRGRPAGPVLQAKAEKEDAPPAAAARVPRALFGLGVAAAATPSSPALSSSIATPVLSSTASLAQPPGGRSRARVPSPTPPPAIAAAASRGTPSPQPPPHPSQQPPAAGWRAPLVSGAGLKADLAFGQARLRDLIRRYQGQAA</sequence>
<organism evidence="2 3">
    <name type="scientific">Lactarius akahatsu</name>
    <dbReference type="NCBI Taxonomy" id="416441"/>
    <lineage>
        <taxon>Eukaryota</taxon>
        <taxon>Fungi</taxon>
        <taxon>Dikarya</taxon>
        <taxon>Basidiomycota</taxon>
        <taxon>Agaricomycotina</taxon>
        <taxon>Agaricomycetes</taxon>
        <taxon>Russulales</taxon>
        <taxon>Russulaceae</taxon>
        <taxon>Lactarius</taxon>
    </lineage>
</organism>
<dbReference type="PANTHER" id="PTHR48125">
    <property type="entry name" value="LP07818P1"/>
    <property type="match status" value="1"/>
</dbReference>
<feature type="region of interest" description="Disordered" evidence="1">
    <location>
        <begin position="779"/>
        <end position="920"/>
    </location>
</feature>
<feature type="compositionally biased region" description="Pro residues" evidence="1">
    <location>
        <begin position="711"/>
        <end position="723"/>
    </location>
</feature>
<feature type="compositionally biased region" description="Low complexity" evidence="1">
    <location>
        <begin position="1138"/>
        <end position="1147"/>
    </location>
</feature>
<comment type="caution">
    <text evidence="2">The sequence shown here is derived from an EMBL/GenBank/DDBJ whole genome shotgun (WGS) entry which is preliminary data.</text>
</comment>
<keyword evidence="3" id="KW-1185">Reference proteome</keyword>
<feature type="compositionally biased region" description="Polar residues" evidence="1">
    <location>
        <begin position="1"/>
        <end position="11"/>
    </location>
</feature>
<evidence type="ECO:0000313" key="2">
    <source>
        <dbReference type="EMBL" id="KAH8987440.1"/>
    </source>
</evidence>
<evidence type="ECO:0000313" key="3">
    <source>
        <dbReference type="Proteomes" id="UP001201163"/>
    </source>
</evidence>
<feature type="compositionally biased region" description="Basic and acidic residues" evidence="1">
    <location>
        <begin position="822"/>
        <end position="831"/>
    </location>
</feature>
<gene>
    <name evidence="2" type="ORF">EDB92DRAFT_1126537</name>
</gene>
<evidence type="ECO:0008006" key="4">
    <source>
        <dbReference type="Google" id="ProtNLM"/>
    </source>
</evidence>
<dbReference type="InterPro" id="IPR014752">
    <property type="entry name" value="Arrestin-like_C"/>
</dbReference>
<dbReference type="EMBL" id="JAKELL010000047">
    <property type="protein sequence ID" value="KAH8987440.1"/>
    <property type="molecule type" value="Genomic_DNA"/>
</dbReference>
<evidence type="ECO:0000256" key="1">
    <source>
        <dbReference type="SAM" id="MobiDB-lite"/>
    </source>
</evidence>
<accession>A0AAD4QBI0</accession>
<feature type="region of interest" description="Disordered" evidence="1">
    <location>
        <begin position="992"/>
        <end position="1078"/>
    </location>
</feature>
<feature type="region of interest" description="Disordered" evidence="1">
    <location>
        <begin position="1"/>
        <end position="20"/>
    </location>
</feature>
<feature type="compositionally biased region" description="Acidic residues" evidence="1">
    <location>
        <begin position="785"/>
        <end position="796"/>
    </location>
</feature>
<protein>
    <recommendedName>
        <fullName evidence="4">Arrestin C-terminal-like domain-containing protein</fullName>
    </recommendedName>
</protein>
<feature type="compositionally biased region" description="Polar residues" evidence="1">
    <location>
        <begin position="998"/>
        <end position="1009"/>
    </location>
</feature>
<dbReference type="PANTHER" id="PTHR48125:SF12">
    <property type="entry name" value="AT HOOK TRANSCRIPTION FACTOR FAMILY-RELATED"/>
    <property type="match status" value="1"/>
</dbReference>
<dbReference type="AlphaFoldDB" id="A0AAD4QBI0"/>
<feature type="compositionally biased region" description="Pro residues" evidence="1">
    <location>
        <begin position="1148"/>
        <end position="1158"/>
    </location>
</feature>
<feature type="region of interest" description="Disordered" evidence="1">
    <location>
        <begin position="1112"/>
        <end position="1168"/>
    </location>
</feature>
<dbReference type="Gene3D" id="2.60.40.640">
    <property type="match status" value="1"/>
</dbReference>
<dbReference type="Proteomes" id="UP001201163">
    <property type="component" value="Unassembled WGS sequence"/>
</dbReference>